<accession>A0ABP1GJX4</accession>
<sequence>MKCIHDLSYSSFEFQKQQMVFKDVFFSQFVHLISVHKLKSELESIYDFYVWNSISESTFLGVLVICLEVFFYKIKDAFKRLPVVNDFSLQLEVLDLVVLHVEILEFIVFCTIVEELLTFKLGQRSLFDGFFKRIYYFQADGVGFLGEERDLGEGSCTFIYIWFRVIQKALELLDGFVGLDRVEEERYVGGASEVVGELVNFDNNFFMRVFMSLCWRMILLTYSLERCSFFGVVGLPLICSALVVFYLISSGVLIVLGIILEHF</sequence>
<dbReference type="EMBL" id="CAXDID020000002">
    <property type="protein sequence ID" value="CAL5970994.1"/>
    <property type="molecule type" value="Genomic_DNA"/>
</dbReference>
<evidence type="ECO:0000313" key="3">
    <source>
        <dbReference type="Proteomes" id="UP001642409"/>
    </source>
</evidence>
<protein>
    <submittedName>
        <fullName evidence="2">Hypothetical_protein</fullName>
    </submittedName>
</protein>
<keyword evidence="1" id="KW-1133">Transmembrane helix</keyword>
<name>A0ABP1GJX4_9EUKA</name>
<evidence type="ECO:0000313" key="2">
    <source>
        <dbReference type="EMBL" id="CAL5970994.1"/>
    </source>
</evidence>
<organism evidence="2 3">
    <name type="scientific">Hexamita inflata</name>
    <dbReference type="NCBI Taxonomy" id="28002"/>
    <lineage>
        <taxon>Eukaryota</taxon>
        <taxon>Metamonada</taxon>
        <taxon>Diplomonadida</taxon>
        <taxon>Hexamitidae</taxon>
        <taxon>Hexamitinae</taxon>
        <taxon>Hexamita</taxon>
    </lineage>
</organism>
<reference evidence="2 3" key="1">
    <citation type="submission" date="2024-07" db="EMBL/GenBank/DDBJ databases">
        <authorList>
            <person name="Akdeniz Z."/>
        </authorList>
    </citation>
    <scope>NUCLEOTIDE SEQUENCE [LARGE SCALE GENOMIC DNA]</scope>
</reference>
<keyword evidence="1" id="KW-0472">Membrane</keyword>
<comment type="caution">
    <text evidence="2">The sequence shown here is derived from an EMBL/GenBank/DDBJ whole genome shotgun (WGS) entry which is preliminary data.</text>
</comment>
<keyword evidence="1" id="KW-0812">Transmembrane</keyword>
<feature type="transmembrane region" description="Helical" evidence="1">
    <location>
        <begin position="230"/>
        <end position="260"/>
    </location>
</feature>
<feature type="transmembrane region" description="Helical" evidence="1">
    <location>
        <begin position="48"/>
        <end position="71"/>
    </location>
</feature>
<dbReference type="Proteomes" id="UP001642409">
    <property type="component" value="Unassembled WGS sequence"/>
</dbReference>
<evidence type="ECO:0000256" key="1">
    <source>
        <dbReference type="SAM" id="Phobius"/>
    </source>
</evidence>
<gene>
    <name evidence="2" type="ORF">HINF_LOCUS934</name>
</gene>
<keyword evidence="3" id="KW-1185">Reference proteome</keyword>
<proteinExistence type="predicted"/>